<feature type="compositionally biased region" description="Basic and acidic residues" evidence="1">
    <location>
        <begin position="106"/>
        <end position="127"/>
    </location>
</feature>
<sequence length="142" mass="15391">MATATDRREATAFLDQIDSTPLKGAADAITAPLLALCAGFIPVSDNDTKPQSNIKPMPWPDFYRQLFRTATGALHWAPEVAWNATPTEINEAFAGHIAMLRTIHGSPDDADPKSDDPRQEIAPEKVKAGISKLRGLAKQRAT</sequence>
<proteinExistence type="predicted"/>
<protein>
    <submittedName>
        <fullName evidence="2">Uncharacterized protein</fullName>
    </submittedName>
</protein>
<reference evidence="2 3" key="1">
    <citation type="submission" date="2020-08" db="EMBL/GenBank/DDBJ databases">
        <title>Genomic Encyclopedia of Type Strains, Phase IV (KMG-IV): sequencing the most valuable type-strain genomes for metagenomic binning, comparative biology and taxonomic classification.</title>
        <authorList>
            <person name="Goeker M."/>
        </authorList>
    </citation>
    <scope>NUCLEOTIDE SEQUENCE [LARGE SCALE GENOMIC DNA]</scope>
    <source>
        <strain evidence="2 3">DSM 7051</strain>
    </source>
</reference>
<evidence type="ECO:0000313" key="2">
    <source>
        <dbReference type="EMBL" id="MBB6357658.1"/>
    </source>
</evidence>
<dbReference type="RefSeq" id="WP_184702484.1">
    <property type="nucleotide sequence ID" value="NZ_BAABEG010000001.1"/>
</dbReference>
<keyword evidence="3" id="KW-1185">Reference proteome</keyword>
<dbReference type="EMBL" id="JACHOU010000028">
    <property type="protein sequence ID" value="MBB6357658.1"/>
    <property type="molecule type" value="Genomic_DNA"/>
</dbReference>
<evidence type="ECO:0000313" key="3">
    <source>
        <dbReference type="Proteomes" id="UP000536262"/>
    </source>
</evidence>
<organism evidence="2 3">
    <name type="scientific">Aminobacter aganoensis</name>
    <dbReference type="NCBI Taxonomy" id="83264"/>
    <lineage>
        <taxon>Bacteria</taxon>
        <taxon>Pseudomonadati</taxon>
        <taxon>Pseudomonadota</taxon>
        <taxon>Alphaproteobacteria</taxon>
        <taxon>Hyphomicrobiales</taxon>
        <taxon>Phyllobacteriaceae</taxon>
        <taxon>Aminobacter</taxon>
    </lineage>
</organism>
<dbReference type="AlphaFoldDB" id="A0A7X0KNZ0"/>
<name>A0A7X0KNZ0_9HYPH</name>
<evidence type="ECO:0000256" key="1">
    <source>
        <dbReference type="SAM" id="MobiDB-lite"/>
    </source>
</evidence>
<comment type="caution">
    <text evidence="2">The sequence shown here is derived from an EMBL/GenBank/DDBJ whole genome shotgun (WGS) entry which is preliminary data.</text>
</comment>
<gene>
    <name evidence="2" type="ORF">GGR00_005481</name>
</gene>
<feature type="region of interest" description="Disordered" evidence="1">
    <location>
        <begin position="103"/>
        <end position="142"/>
    </location>
</feature>
<dbReference type="Proteomes" id="UP000536262">
    <property type="component" value="Unassembled WGS sequence"/>
</dbReference>
<accession>A0A7X0KNZ0</accession>